<protein>
    <submittedName>
        <fullName evidence="6">Diacylglycerol kinase family protein</fullName>
    </submittedName>
</protein>
<dbReference type="Gene3D" id="3.40.50.10330">
    <property type="entry name" value="Probable inorganic polyphosphate/atp-NAD kinase, domain 1"/>
    <property type="match status" value="1"/>
</dbReference>
<keyword evidence="1" id="KW-0808">Transferase</keyword>
<dbReference type="PANTHER" id="PTHR12358:SF54">
    <property type="entry name" value="SPHINGOSINE KINASE RELATED PROTEIN"/>
    <property type="match status" value="1"/>
</dbReference>
<dbReference type="InterPro" id="IPR016064">
    <property type="entry name" value="NAD/diacylglycerol_kinase_sf"/>
</dbReference>
<dbReference type="SUPFAM" id="SSF111331">
    <property type="entry name" value="NAD kinase/diacylglycerol kinase-like"/>
    <property type="match status" value="1"/>
</dbReference>
<dbReference type="GO" id="GO:0016301">
    <property type="term" value="F:kinase activity"/>
    <property type="evidence" value="ECO:0007669"/>
    <property type="project" value="UniProtKB-KW"/>
</dbReference>
<dbReference type="InterPro" id="IPR017438">
    <property type="entry name" value="ATP-NAD_kinase_N"/>
</dbReference>
<dbReference type="Pfam" id="PF19279">
    <property type="entry name" value="YegS_C"/>
    <property type="match status" value="1"/>
</dbReference>
<evidence type="ECO:0000259" key="5">
    <source>
        <dbReference type="PROSITE" id="PS50146"/>
    </source>
</evidence>
<feature type="domain" description="DAGKc" evidence="5">
    <location>
        <begin position="1"/>
        <end position="99"/>
    </location>
</feature>
<gene>
    <name evidence="6" type="ORF">U1T56_08200</name>
</gene>
<reference evidence="6 7" key="1">
    <citation type="submission" date="2024-01" db="EMBL/GenBank/DDBJ databases">
        <title>Multi-omics insights into the function and evolution of sodium benzoate biodegradation pathways in Benzoatithermus flavus gen. nov., sp. nov. from hot spring.</title>
        <authorList>
            <person name="Hu C.-J."/>
            <person name="Li W.-J."/>
        </authorList>
    </citation>
    <scope>NUCLEOTIDE SEQUENCE [LARGE SCALE GENOMIC DNA]</scope>
    <source>
        <strain evidence="6 7">SYSU G07066</strain>
    </source>
</reference>
<dbReference type="PROSITE" id="PS50146">
    <property type="entry name" value="DAGK"/>
    <property type="match status" value="1"/>
</dbReference>
<evidence type="ECO:0000256" key="4">
    <source>
        <dbReference type="ARBA" id="ARBA00022840"/>
    </source>
</evidence>
<evidence type="ECO:0000313" key="7">
    <source>
        <dbReference type="Proteomes" id="UP001375743"/>
    </source>
</evidence>
<evidence type="ECO:0000256" key="3">
    <source>
        <dbReference type="ARBA" id="ARBA00022777"/>
    </source>
</evidence>
<dbReference type="Proteomes" id="UP001375743">
    <property type="component" value="Unassembled WGS sequence"/>
</dbReference>
<evidence type="ECO:0000256" key="2">
    <source>
        <dbReference type="ARBA" id="ARBA00022741"/>
    </source>
</evidence>
<organism evidence="6 7">
    <name type="scientific">Benzoatithermus flavus</name>
    <dbReference type="NCBI Taxonomy" id="3108223"/>
    <lineage>
        <taxon>Bacteria</taxon>
        <taxon>Pseudomonadati</taxon>
        <taxon>Pseudomonadota</taxon>
        <taxon>Alphaproteobacteria</taxon>
        <taxon>Geminicoccales</taxon>
        <taxon>Geminicoccaceae</taxon>
        <taxon>Benzoatithermus</taxon>
    </lineage>
</organism>
<evidence type="ECO:0000313" key="6">
    <source>
        <dbReference type="EMBL" id="MEK0083130.1"/>
    </source>
</evidence>
<keyword evidence="4" id="KW-0067">ATP-binding</keyword>
<dbReference type="RefSeq" id="WP_418158974.1">
    <property type="nucleotide sequence ID" value="NZ_JBBLZC010000006.1"/>
</dbReference>
<comment type="caution">
    <text evidence="6">The sequence shown here is derived from an EMBL/GenBank/DDBJ whole genome shotgun (WGS) entry which is preliminary data.</text>
</comment>
<keyword evidence="3 6" id="KW-0418">Kinase</keyword>
<dbReference type="PANTHER" id="PTHR12358">
    <property type="entry name" value="SPHINGOSINE KINASE"/>
    <property type="match status" value="1"/>
</dbReference>
<evidence type="ECO:0000256" key="1">
    <source>
        <dbReference type="ARBA" id="ARBA00022679"/>
    </source>
</evidence>
<dbReference type="SMART" id="SM00046">
    <property type="entry name" value="DAGKc"/>
    <property type="match status" value="1"/>
</dbReference>
<sequence length="294" mass="30425">MRVTVIHNPSAGDGDLSRDDLLELVWQAGLTPTYGEAKDPQLAALLRQPAEFVAAAGGDGTVAKLVLALEDRSVPVAILPAGTANNIARSFGIGGPAPIVIDGWAGAMRRRLRVGHAAGPWGSERFVEAVGIGALAAAMAAAAGMPAPTGERMARAREALRRALEEARPLEAAVTIDGEALPGDLLLVEVMNIPYAGSGLKLAPQADPGDELLDVVALEAGQRGAMLAWLAEPEPSSPAPVSVRRGRTVGFMWAGEPLHLDDEFPRTPEQPGRVELGLEAEPVIVLVPAAAGPA</sequence>
<dbReference type="InterPro" id="IPR001206">
    <property type="entry name" value="Diacylglycerol_kinase_cat_dom"/>
</dbReference>
<dbReference type="Pfam" id="PF00781">
    <property type="entry name" value="DAGK_cat"/>
    <property type="match status" value="1"/>
</dbReference>
<keyword evidence="2" id="KW-0547">Nucleotide-binding</keyword>
<dbReference type="InterPro" id="IPR050187">
    <property type="entry name" value="Lipid_Phosphate_FormReg"/>
</dbReference>
<name>A0ABU8XRT2_9PROT</name>
<keyword evidence="7" id="KW-1185">Reference proteome</keyword>
<accession>A0ABU8XRT2</accession>
<dbReference type="Gene3D" id="2.60.200.40">
    <property type="match status" value="1"/>
</dbReference>
<proteinExistence type="predicted"/>
<dbReference type="EMBL" id="JBBLZC010000006">
    <property type="protein sequence ID" value="MEK0083130.1"/>
    <property type="molecule type" value="Genomic_DNA"/>
</dbReference>
<dbReference type="InterPro" id="IPR045540">
    <property type="entry name" value="YegS/DAGK_C"/>
</dbReference>